<sequence>MSLFINKRSSVGVNNRHQKGFTLVEIMISMALGLVIAGAVIQIMVSNSVTEKLNRAMASTQESGRFIINRLRAEMLMVGLYDQMNPKLNLNVDIVNENNFVRNHPVILPNEFAVRTTLGAIQGSNGGNDTLVVSLQSNMDCRGYVLGYANDEEFYVVNEYFVDDNKLKCRGFDGRYLRGQKAAEGHNSHKSMTILDDVVNFQVTYGVTDLASTSGSAIPTRFVTADDIQNAINDGKTIVALRIALVVRADSDITVETKPSFRLLNEANYTPSDNGLYKSFETTITLRNMKNFVRSKA</sequence>
<dbReference type="KEGG" id="gni:GNIT_1066"/>
<keyword evidence="1" id="KW-0812">Transmembrane</keyword>
<gene>
    <name evidence="2" type="primary">pilW</name>
    <name evidence="2" type="ordered locus">GNIT_1066</name>
</gene>
<dbReference type="EMBL" id="CP003060">
    <property type="protein sequence ID" value="AEP29198.1"/>
    <property type="molecule type" value="Genomic_DNA"/>
</dbReference>
<dbReference type="PROSITE" id="PS00409">
    <property type="entry name" value="PROKAR_NTER_METHYL"/>
    <property type="match status" value="1"/>
</dbReference>
<dbReference type="Pfam" id="PF07963">
    <property type="entry name" value="N_methyl"/>
    <property type="match status" value="1"/>
</dbReference>
<reference evidence="2 3" key="1">
    <citation type="journal article" date="2011" name="J. Bacteriol.">
        <title>Complete genome sequence of seawater bacterium Glaciecola nitratireducens FR1064T.</title>
        <authorList>
            <person name="Bian F."/>
            <person name="Qin Q.L."/>
            <person name="Xie B.B."/>
            <person name="Shu Y.L."/>
            <person name="Zhang X.Y."/>
            <person name="Yu Y."/>
            <person name="Chen B."/>
            <person name="Chen X.L."/>
            <person name="Zhou B.C."/>
            <person name="Zhang Y.Z."/>
        </authorList>
    </citation>
    <scope>NUCLEOTIDE SEQUENCE [LARGE SCALE GENOMIC DNA]</scope>
    <source>
        <strain evidence="3">JCM 12485 / KCTC 12276 / FR1064</strain>
    </source>
</reference>
<evidence type="ECO:0000313" key="2">
    <source>
        <dbReference type="EMBL" id="AEP29198.1"/>
    </source>
</evidence>
<accession>G4QG31</accession>
<keyword evidence="1" id="KW-1133">Transmembrane helix</keyword>
<dbReference type="RefSeq" id="WP_014108072.1">
    <property type="nucleotide sequence ID" value="NC_016041.1"/>
</dbReference>
<dbReference type="InterPro" id="IPR012902">
    <property type="entry name" value="N_methyl_site"/>
</dbReference>
<keyword evidence="3" id="KW-1185">Reference proteome</keyword>
<dbReference type="Proteomes" id="UP000009282">
    <property type="component" value="Chromosome"/>
</dbReference>
<dbReference type="NCBIfam" id="TIGR02532">
    <property type="entry name" value="IV_pilin_GFxxxE"/>
    <property type="match status" value="1"/>
</dbReference>
<name>G4QG31_GLANF</name>
<evidence type="ECO:0000313" key="3">
    <source>
        <dbReference type="Proteomes" id="UP000009282"/>
    </source>
</evidence>
<dbReference type="OrthoDB" id="5296662at2"/>
<dbReference type="InterPro" id="IPR032092">
    <property type="entry name" value="PilW"/>
</dbReference>
<dbReference type="HOGENOM" id="CLU_989165_0_0_6"/>
<keyword evidence="1" id="KW-0472">Membrane</keyword>
<dbReference type="Pfam" id="PF16074">
    <property type="entry name" value="PilW"/>
    <property type="match status" value="1"/>
</dbReference>
<dbReference type="STRING" id="1085623.GNIT_1066"/>
<dbReference type="AlphaFoldDB" id="G4QG31"/>
<proteinExistence type="predicted"/>
<dbReference type="GO" id="GO:0043683">
    <property type="term" value="P:type IV pilus assembly"/>
    <property type="evidence" value="ECO:0007669"/>
    <property type="project" value="InterPro"/>
</dbReference>
<dbReference type="eggNOG" id="COG4966">
    <property type="taxonomic scope" value="Bacteria"/>
</dbReference>
<organism evidence="2 3">
    <name type="scientific">Glaciecola nitratireducens (strain JCM 12485 / KCTC 12276 / FR1064)</name>
    <dbReference type="NCBI Taxonomy" id="1085623"/>
    <lineage>
        <taxon>Bacteria</taxon>
        <taxon>Pseudomonadati</taxon>
        <taxon>Pseudomonadota</taxon>
        <taxon>Gammaproteobacteria</taxon>
        <taxon>Alteromonadales</taxon>
        <taxon>Alteromonadaceae</taxon>
        <taxon>Brumicola</taxon>
    </lineage>
</organism>
<evidence type="ECO:0000256" key="1">
    <source>
        <dbReference type="SAM" id="Phobius"/>
    </source>
</evidence>
<feature type="transmembrane region" description="Helical" evidence="1">
    <location>
        <begin position="21"/>
        <end position="45"/>
    </location>
</feature>
<protein>
    <submittedName>
        <fullName evidence="2">Prepilin-type cleavage/methylation-like protein</fullName>
    </submittedName>
</protein>